<evidence type="ECO:0000256" key="1">
    <source>
        <dbReference type="ARBA" id="ARBA00010761"/>
    </source>
</evidence>
<dbReference type="GO" id="GO:0003735">
    <property type="term" value="F:structural constituent of ribosome"/>
    <property type="evidence" value="ECO:0007669"/>
    <property type="project" value="InterPro"/>
</dbReference>
<evidence type="ECO:0000256" key="9">
    <source>
        <dbReference type="RuleBase" id="RU003624"/>
    </source>
</evidence>
<comment type="caution">
    <text evidence="11">The sequence shown here is derived from an EMBL/GenBank/DDBJ whole genome shotgun (WGS) entry which is preliminary data.</text>
</comment>
<proteinExistence type="inferred from homology"/>
<keyword evidence="5 8" id="KW-0687">Ribonucleoprotein</keyword>
<dbReference type="InterPro" id="IPR004087">
    <property type="entry name" value="KH_dom"/>
</dbReference>
<sequence length="220" mass="25323">MTHRVHPYSFRLGQVRDWKSRWFDRRNYQAFLKADVKLRAWLFKELDKMYISKVEIERSPATLKVIIYTSRPGLIIGRSGAGANALKNKIEKLFEKLSLSKPRGLQLVIEEIKGPETDAAIVAKMIAESLEKRISFRRVLKQALTKVSSHKEVKGVKVALAGRLDGSEMSRREWLANGRIPLQTIRADIDFARYRAHLPYGDIGIKVWIYKGDVFEPKSK</sequence>
<dbReference type="PROSITE" id="PS00548">
    <property type="entry name" value="RIBOSOMAL_S3"/>
    <property type="match status" value="1"/>
</dbReference>
<reference evidence="11 12" key="1">
    <citation type="journal article" date="2016" name="Nat. Commun.">
        <title>Thousands of microbial genomes shed light on interconnected biogeochemical processes in an aquifer system.</title>
        <authorList>
            <person name="Anantharaman K."/>
            <person name="Brown C.T."/>
            <person name="Hug L.A."/>
            <person name="Sharon I."/>
            <person name="Castelle C.J."/>
            <person name="Probst A.J."/>
            <person name="Thomas B.C."/>
            <person name="Singh A."/>
            <person name="Wilkins M.J."/>
            <person name="Karaoz U."/>
            <person name="Brodie E.L."/>
            <person name="Williams K.H."/>
            <person name="Hubbard S.S."/>
            <person name="Banfield J.F."/>
        </authorList>
    </citation>
    <scope>NUCLEOTIDE SEQUENCE [LARGE SCALE GENOMIC DNA]</scope>
</reference>
<dbReference type="SMART" id="SM00322">
    <property type="entry name" value="KH"/>
    <property type="match status" value="1"/>
</dbReference>
<dbReference type="GO" id="GO:0006412">
    <property type="term" value="P:translation"/>
    <property type="evidence" value="ECO:0007669"/>
    <property type="project" value="UniProtKB-UniRule"/>
</dbReference>
<comment type="subunit">
    <text evidence="8">Part of the 30S ribosomal subunit. Forms a tight complex with proteins S10 and S14.</text>
</comment>
<dbReference type="InterPro" id="IPR036419">
    <property type="entry name" value="Ribosomal_S3_C_sf"/>
</dbReference>
<dbReference type="Gene3D" id="3.30.1140.32">
    <property type="entry name" value="Ribosomal protein S3, C-terminal domain"/>
    <property type="match status" value="1"/>
</dbReference>
<organism evidence="11 12">
    <name type="scientific">Candidatus Niyogibacteria bacterium RIFCSPLOWO2_01_FULL_45_48</name>
    <dbReference type="NCBI Taxonomy" id="1801724"/>
    <lineage>
        <taxon>Bacteria</taxon>
        <taxon>Candidatus Niyogiibacteriota</taxon>
    </lineage>
</organism>
<dbReference type="AlphaFoldDB" id="A0A1G2EZ03"/>
<evidence type="ECO:0000313" key="11">
    <source>
        <dbReference type="EMBL" id="OGZ30742.1"/>
    </source>
</evidence>
<dbReference type="InterPro" id="IPR004044">
    <property type="entry name" value="KH_dom_type_2"/>
</dbReference>
<keyword evidence="2 8" id="KW-0699">rRNA-binding</keyword>
<dbReference type="InterPro" id="IPR018280">
    <property type="entry name" value="Ribosomal_uS3_CS"/>
</dbReference>
<comment type="similarity">
    <text evidence="1 8 9">Belongs to the universal ribosomal protein uS3 family.</text>
</comment>
<dbReference type="Pfam" id="PF07650">
    <property type="entry name" value="KH_2"/>
    <property type="match status" value="1"/>
</dbReference>
<evidence type="ECO:0000313" key="12">
    <source>
        <dbReference type="Proteomes" id="UP000177486"/>
    </source>
</evidence>
<dbReference type="FunFam" id="3.30.300.20:FF:000001">
    <property type="entry name" value="30S ribosomal protein S3"/>
    <property type="match status" value="1"/>
</dbReference>
<dbReference type="InterPro" id="IPR009019">
    <property type="entry name" value="KH_sf_prok-type"/>
</dbReference>
<dbReference type="HAMAP" id="MF_01309_B">
    <property type="entry name" value="Ribosomal_uS3_B"/>
    <property type="match status" value="1"/>
</dbReference>
<dbReference type="PANTHER" id="PTHR11760:SF19">
    <property type="entry name" value="SMALL RIBOSOMAL SUBUNIT PROTEIN US3C"/>
    <property type="match status" value="1"/>
</dbReference>
<evidence type="ECO:0000256" key="7">
    <source>
        <dbReference type="ARBA" id="ARBA00035257"/>
    </source>
</evidence>
<evidence type="ECO:0000256" key="4">
    <source>
        <dbReference type="ARBA" id="ARBA00022980"/>
    </source>
</evidence>
<dbReference type="GO" id="GO:0022627">
    <property type="term" value="C:cytosolic small ribosomal subunit"/>
    <property type="evidence" value="ECO:0007669"/>
    <property type="project" value="TreeGrafter"/>
</dbReference>
<dbReference type="InterPro" id="IPR005704">
    <property type="entry name" value="Ribosomal_uS3_bac-typ"/>
</dbReference>
<evidence type="ECO:0000256" key="5">
    <source>
        <dbReference type="ARBA" id="ARBA00023274"/>
    </source>
</evidence>
<dbReference type="EMBL" id="MHMQ01000014">
    <property type="protein sequence ID" value="OGZ30742.1"/>
    <property type="molecule type" value="Genomic_DNA"/>
</dbReference>
<feature type="domain" description="KH type-2" evidence="10">
    <location>
        <begin position="38"/>
        <end position="113"/>
    </location>
</feature>
<evidence type="ECO:0000256" key="2">
    <source>
        <dbReference type="ARBA" id="ARBA00022730"/>
    </source>
</evidence>
<keyword evidence="4 8" id="KW-0689">Ribosomal protein</keyword>
<dbReference type="InterPro" id="IPR057258">
    <property type="entry name" value="Ribosomal_uS3"/>
</dbReference>
<dbReference type="InterPro" id="IPR015946">
    <property type="entry name" value="KH_dom-like_a/b"/>
</dbReference>
<keyword evidence="3 8" id="KW-0694">RNA-binding</keyword>
<dbReference type="Pfam" id="PF00189">
    <property type="entry name" value="Ribosomal_S3_C"/>
    <property type="match status" value="1"/>
</dbReference>
<dbReference type="InterPro" id="IPR001351">
    <property type="entry name" value="Ribosomal_uS3_C"/>
</dbReference>
<dbReference type="Proteomes" id="UP000177486">
    <property type="component" value="Unassembled WGS sequence"/>
</dbReference>
<dbReference type="SUPFAM" id="SSF54821">
    <property type="entry name" value="Ribosomal protein S3 C-terminal domain"/>
    <property type="match status" value="1"/>
</dbReference>
<evidence type="ECO:0000256" key="8">
    <source>
        <dbReference type="HAMAP-Rule" id="MF_01309"/>
    </source>
</evidence>
<gene>
    <name evidence="8" type="primary">rpsC</name>
    <name evidence="11" type="ORF">A2931_01935</name>
</gene>
<evidence type="ECO:0000256" key="6">
    <source>
        <dbReference type="ARBA" id="ARBA00024998"/>
    </source>
</evidence>
<evidence type="ECO:0000259" key="10">
    <source>
        <dbReference type="PROSITE" id="PS50823"/>
    </source>
</evidence>
<comment type="function">
    <text evidence="6 8">Binds the lower part of the 30S subunit head. Binds mRNA in the 70S ribosome, positioning it for translation.</text>
</comment>
<dbReference type="CDD" id="cd02412">
    <property type="entry name" value="KH-II_30S_S3"/>
    <property type="match status" value="1"/>
</dbReference>
<dbReference type="NCBIfam" id="TIGR01009">
    <property type="entry name" value="rpsC_bact"/>
    <property type="match status" value="1"/>
</dbReference>
<dbReference type="GO" id="GO:0019843">
    <property type="term" value="F:rRNA binding"/>
    <property type="evidence" value="ECO:0007669"/>
    <property type="project" value="UniProtKB-UniRule"/>
</dbReference>
<name>A0A1G2EZ03_9BACT</name>
<dbReference type="GO" id="GO:0003729">
    <property type="term" value="F:mRNA binding"/>
    <property type="evidence" value="ECO:0007669"/>
    <property type="project" value="UniProtKB-UniRule"/>
</dbReference>
<accession>A0A1G2EZ03</accession>
<protein>
    <recommendedName>
        <fullName evidence="7 8">Small ribosomal subunit protein uS3</fullName>
    </recommendedName>
</protein>
<dbReference type="SUPFAM" id="SSF54814">
    <property type="entry name" value="Prokaryotic type KH domain (KH-domain type II)"/>
    <property type="match status" value="1"/>
</dbReference>
<dbReference type="PANTHER" id="PTHR11760">
    <property type="entry name" value="30S/40S RIBOSOMAL PROTEIN S3"/>
    <property type="match status" value="1"/>
</dbReference>
<dbReference type="Gene3D" id="3.30.300.20">
    <property type="match status" value="1"/>
</dbReference>
<evidence type="ECO:0000256" key="3">
    <source>
        <dbReference type="ARBA" id="ARBA00022884"/>
    </source>
</evidence>
<dbReference type="PROSITE" id="PS50823">
    <property type="entry name" value="KH_TYPE_2"/>
    <property type="match status" value="1"/>
</dbReference>